<proteinExistence type="predicted"/>
<protein>
    <submittedName>
        <fullName evidence="1">Uncharacterized protein</fullName>
    </submittedName>
</protein>
<dbReference type="EMBL" id="CM042028">
    <property type="protein sequence ID" value="KAI3798013.1"/>
    <property type="molecule type" value="Genomic_DNA"/>
</dbReference>
<reference evidence="2" key="1">
    <citation type="journal article" date="2022" name="Mol. Ecol. Resour.">
        <title>The genomes of chicory, endive, great burdock and yacon provide insights into Asteraceae palaeo-polyploidization history and plant inulin production.</title>
        <authorList>
            <person name="Fan W."/>
            <person name="Wang S."/>
            <person name="Wang H."/>
            <person name="Wang A."/>
            <person name="Jiang F."/>
            <person name="Liu H."/>
            <person name="Zhao H."/>
            <person name="Xu D."/>
            <person name="Zhang Y."/>
        </authorList>
    </citation>
    <scope>NUCLEOTIDE SEQUENCE [LARGE SCALE GENOMIC DNA]</scope>
    <source>
        <strain evidence="2">cv. Yunnan</strain>
    </source>
</reference>
<sequence length="180" mass="20400">MSMSSNDQDDNQFSCLAGEAQPTDEELKNFDVDSVFEELFNNIKNQVQQGESSQTEKGKEKTEIKPKKFTNTIQSPLVIGSDEEDNLILDDTIVEQLDTEVRSIKKTSRKEDGKITDVLESEGTSMKKIFFEGKVKKDMNFLDEGAVVDKHKKKTESLKDIDQLDANGDDWFAIKKHMLA</sequence>
<evidence type="ECO:0000313" key="1">
    <source>
        <dbReference type="EMBL" id="KAI3798013.1"/>
    </source>
</evidence>
<dbReference type="Proteomes" id="UP001056120">
    <property type="component" value="Linkage Group LG11"/>
</dbReference>
<accession>A0ACB9HRF7</accession>
<name>A0ACB9HRF7_9ASTR</name>
<reference evidence="1 2" key="2">
    <citation type="journal article" date="2022" name="Mol. Ecol. Resour.">
        <title>The genomes of chicory, endive, great burdock and yacon provide insights into Asteraceae paleo-polyploidization history and plant inulin production.</title>
        <authorList>
            <person name="Fan W."/>
            <person name="Wang S."/>
            <person name="Wang H."/>
            <person name="Wang A."/>
            <person name="Jiang F."/>
            <person name="Liu H."/>
            <person name="Zhao H."/>
            <person name="Xu D."/>
            <person name="Zhang Y."/>
        </authorList>
    </citation>
    <scope>NUCLEOTIDE SEQUENCE [LARGE SCALE GENOMIC DNA]</scope>
    <source>
        <strain evidence="2">cv. Yunnan</strain>
        <tissue evidence="1">Leaves</tissue>
    </source>
</reference>
<organism evidence="1 2">
    <name type="scientific">Smallanthus sonchifolius</name>
    <dbReference type="NCBI Taxonomy" id="185202"/>
    <lineage>
        <taxon>Eukaryota</taxon>
        <taxon>Viridiplantae</taxon>
        <taxon>Streptophyta</taxon>
        <taxon>Embryophyta</taxon>
        <taxon>Tracheophyta</taxon>
        <taxon>Spermatophyta</taxon>
        <taxon>Magnoliopsida</taxon>
        <taxon>eudicotyledons</taxon>
        <taxon>Gunneridae</taxon>
        <taxon>Pentapetalae</taxon>
        <taxon>asterids</taxon>
        <taxon>campanulids</taxon>
        <taxon>Asterales</taxon>
        <taxon>Asteraceae</taxon>
        <taxon>Asteroideae</taxon>
        <taxon>Heliantheae alliance</taxon>
        <taxon>Millerieae</taxon>
        <taxon>Smallanthus</taxon>
    </lineage>
</organism>
<comment type="caution">
    <text evidence="1">The sequence shown here is derived from an EMBL/GenBank/DDBJ whole genome shotgun (WGS) entry which is preliminary data.</text>
</comment>
<keyword evidence="2" id="KW-1185">Reference proteome</keyword>
<evidence type="ECO:0000313" key="2">
    <source>
        <dbReference type="Proteomes" id="UP001056120"/>
    </source>
</evidence>
<gene>
    <name evidence="1" type="ORF">L1987_33279</name>
</gene>